<dbReference type="InterPro" id="IPR036397">
    <property type="entry name" value="RNaseH_sf"/>
</dbReference>
<comment type="subcellular location">
    <subcellularLocation>
        <location evidence="3">Cytoplasm</location>
    </subcellularLocation>
    <subcellularLocation>
        <location evidence="2">Nucleus</location>
    </subcellularLocation>
</comment>
<comment type="function">
    <text evidence="7">Reverse transcriptase/ribonuclease H (RT) is a multifunctional enzyme that catalyzes the conversion of the retro-elements RNA genome into dsDNA within the VLP. The enzyme displays a DNA polymerase activity that can copy either DNA or RNA templates, and a ribonuclease H (RNase H) activity that cleaves the RNA strand of RNA-DNA heteroduplexes during plus-strand synthesis and hydrolyzes RNA primers. The conversion leads to a linear dsDNA copy of the retrotransposon that includes long terminal repeats (LTRs) at both ends.</text>
</comment>
<dbReference type="PROSITE" id="PS50994">
    <property type="entry name" value="INTEGRASE"/>
    <property type="match status" value="1"/>
</dbReference>
<feature type="domain" description="Integrase catalytic" evidence="10">
    <location>
        <begin position="130"/>
        <end position="215"/>
    </location>
</feature>
<feature type="region of interest" description="Disordered" evidence="9">
    <location>
        <begin position="77"/>
        <end position="105"/>
    </location>
</feature>
<name>A0A9P6W369_MAUEX</name>
<feature type="non-terminal residue" evidence="11">
    <location>
        <position position="1"/>
    </location>
</feature>
<dbReference type="GO" id="GO:0004523">
    <property type="term" value="F:RNA-DNA hybrid ribonuclease activity"/>
    <property type="evidence" value="ECO:0007669"/>
    <property type="project" value="UniProtKB-EC"/>
</dbReference>
<protein>
    <recommendedName>
        <fullName evidence="10">Integrase catalytic domain-containing protein</fullName>
    </recommendedName>
</protein>
<evidence type="ECO:0000313" key="12">
    <source>
        <dbReference type="Proteomes" id="UP000750334"/>
    </source>
</evidence>
<feature type="compositionally biased region" description="Low complexity" evidence="9">
    <location>
        <begin position="92"/>
        <end position="102"/>
    </location>
</feature>
<keyword evidence="5" id="KW-0694">RNA-binding</keyword>
<dbReference type="GO" id="GO:0005634">
    <property type="term" value="C:nucleus"/>
    <property type="evidence" value="ECO:0007669"/>
    <property type="project" value="UniProtKB-SubCell"/>
</dbReference>
<accession>A0A9P6W369</accession>
<dbReference type="GO" id="GO:0015074">
    <property type="term" value="P:DNA integration"/>
    <property type="evidence" value="ECO:0007669"/>
    <property type="project" value="InterPro"/>
</dbReference>
<dbReference type="Proteomes" id="UP000750334">
    <property type="component" value="Unassembled WGS sequence"/>
</dbReference>
<proteinExistence type="predicted"/>
<evidence type="ECO:0000256" key="2">
    <source>
        <dbReference type="ARBA" id="ARBA00004123"/>
    </source>
</evidence>
<keyword evidence="6" id="KW-0539">Nucleus</keyword>
<evidence type="ECO:0000256" key="3">
    <source>
        <dbReference type="ARBA" id="ARBA00004496"/>
    </source>
</evidence>
<comment type="catalytic activity">
    <reaction evidence="1">
        <text>Endonucleolytic cleavage to 5'-phosphomonoester.</text>
        <dbReference type="EC" id="3.1.26.4"/>
    </reaction>
</comment>
<dbReference type="AlphaFoldDB" id="A0A9P6W369"/>
<sequence length="336" mass="37632">MSQYNAIATNVPTENLNLSATKFSNKTKGLNKSTSIFPTDAIELYADRSNSPPLLPTHPSTSIKEKRFEDLNKLSSHPASYEEPETVSPPHTSTTSNNNNNNDIDPYPNLNWPDILLIKEYLLTQISDAFSPSPGFSRWYLDFAGSLPLSNGYHNSSIGADYTSNLVLVLPCVSQTSFVVIEMLHGIFSTFGKPSLVITDNGTPLNNATIDKFAKAGRTVKMVKTVLHRLDPTNHDWYPHFTKVTDIINNTPMIYGFSPRQLAYSLPLPASNDKTTTLMESNGVQKAEFEDITHFEKVHPALIHHTNLNTIRKKTARKMNEVREALRRIRTNTENI</sequence>
<reference evidence="11 12" key="1">
    <citation type="submission" date="2020-11" db="EMBL/GenBank/DDBJ databases">
        <title>Kefir isolates.</title>
        <authorList>
            <person name="Marcisauskas S."/>
            <person name="Kim Y."/>
            <person name="Blasche S."/>
        </authorList>
    </citation>
    <scope>NUCLEOTIDE SEQUENCE [LARGE SCALE GENOMIC DNA]</scope>
    <source>
        <strain evidence="11 12">OG2</strain>
    </source>
</reference>
<keyword evidence="4" id="KW-0963">Cytoplasm</keyword>
<evidence type="ECO:0000259" key="10">
    <source>
        <dbReference type="PROSITE" id="PS50994"/>
    </source>
</evidence>
<comment type="function">
    <text evidence="8">Integrase (IN) targets the VLP to the nucleus, where a subparticle preintegration complex (PIC) containing at least integrase and the newly synthesized dsDNA copy of the retrotransposon must transit the nuclear membrane. Once in the nucleus, integrase performs the integration of the dsDNA into the host genome.</text>
</comment>
<dbReference type="GO" id="GO:0005737">
    <property type="term" value="C:cytoplasm"/>
    <property type="evidence" value="ECO:0007669"/>
    <property type="project" value="UniProtKB-SubCell"/>
</dbReference>
<keyword evidence="12" id="KW-1185">Reference proteome</keyword>
<dbReference type="InterPro" id="IPR012337">
    <property type="entry name" value="RNaseH-like_sf"/>
</dbReference>
<evidence type="ECO:0000256" key="5">
    <source>
        <dbReference type="ARBA" id="ARBA00022884"/>
    </source>
</evidence>
<evidence type="ECO:0000256" key="9">
    <source>
        <dbReference type="SAM" id="MobiDB-lite"/>
    </source>
</evidence>
<dbReference type="OrthoDB" id="4096693at2759"/>
<evidence type="ECO:0000313" key="11">
    <source>
        <dbReference type="EMBL" id="KAG0661189.1"/>
    </source>
</evidence>
<dbReference type="Gene3D" id="3.30.420.10">
    <property type="entry name" value="Ribonuclease H-like superfamily/Ribonuclease H"/>
    <property type="match status" value="1"/>
</dbReference>
<comment type="caution">
    <text evidence="11">The sequence shown here is derived from an EMBL/GenBank/DDBJ whole genome shotgun (WGS) entry which is preliminary data.</text>
</comment>
<evidence type="ECO:0000256" key="8">
    <source>
        <dbReference type="ARBA" id="ARBA00025615"/>
    </source>
</evidence>
<evidence type="ECO:0000256" key="4">
    <source>
        <dbReference type="ARBA" id="ARBA00022490"/>
    </source>
</evidence>
<gene>
    <name evidence="11" type="ORF">C6P45_001409</name>
</gene>
<evidence type="ECO:0000256" key="1">
    <source>
        <dbReference type="ARBA" id="ARBA00000077"/>
    </source>
</evidence>
<dbReference type="InterPro" id="IPR001584">
    <property type="entry name" value="Integrase_cat-core"/>
</dbReference>
<evidence type="ECO:0000256" key="7">
    <source>
        <dbReference type="ARBA" id="ARBA00025590"/>
    </source>
</evidence>
<dbReference type="EMBL" id="PUHR01000164">
    <property type="protein sequence ID" value="KAG0661189.1"/>
    <property type="molecule type" value="Genomic_DNA"/>
</dbReference>
<dbReference type="GO" id="GO:0003723">
    <property type="term" value="F:RNA binding"/>
    <property type="evidence" value="ECO:0007669"/>
    <property type="project" value="UniProtKB-KW"/>
</dbReference>
<dbReference type="SUPFAM" id="SSF53098">
    <property type="entry name" value="Ribonuclease H-like"/>
    <property type="match status" value="1"/>
</dbReference>
<organism evidence="11 12">
    <name type="scientific">Maudiozyma exigua</name>
    <name type="common">Yeast</name>
    <name type="synonym">Kazachstania exigua</name>
    <dbReference type="NCBI Taxonomy" id="34358"/>
    <lineage>
        <taxon>Eukaryota</taxon>
        <taxon>Fungi</taxon>
        <taxon>Dikarya</taxon>
        <taxon>Ascomycota</taxon>
        <taxon>Saccharomycotina</taxon>
        <taxon>Saccharomycetes</taxon>
        <taxon>Saccharomycetales</taxon>
        <taxon>Saccharomycetaceae</taxon>
        <taxon>Maudiozyma</taxon>
    </lineage>
</organism>
<evidence type="ECO:0000256" key="6">
    <source>
        <dbReference type="ARBA" id="ARBA00023242"/>
    </source>
</evidence>